<dbReference type="CDD" id="cd04496">
    <property type="entry name" value="SSB_OBF"/>
    <property type="match status" value="1"/>
</dbReference>
<dbReference type="HAMAP" id="MF_00984">
    <property type="entry name" value="SSB"/>
    <property type="match status" value="1"/>
</dbReference>
<dbReference type="NCBIfam" id="TIGR00621">
    <property type="entry name" value="ssb"/>
    <property type="match status" value="1"/>
</dbReference>
<comment type="caution">
    <text evidence="4">The sequence shown here is derived from an EMBL/GenBank/DDBJ whole genome shotgun (WGS) entry which is preliminary data.</text>
</comment>
<dbReference type="PANTHER" id="PTHR10302:SF0">
    <property type="entry name" value="SINGLE-STRANDED DNA-BINDING PROTEIN, MITOCHONDRIAL"/>
    <property type="match status" value="1"/>
</dbReference>
<gene>
    <name evidence="4" type="primary">ssb</name>
    <name evidence="4" type="ORF">N7603_04000</name>
</gene>
<evidence type="ECO:0000256" key="2">
    <source>
        <dbReference type="HAMAP-Rule" id="MF_00984"/>
    </source>
</evidence>
<proteinExistence type="inferred from homology"/>
<evidence type="ECO:0000256" key="3">
    <source>
        <dbReference type="PIRNR" id="PIRNR002070"/>
    </source>
</evidence>
<dbReference type="EMBL" id="JAOEGN010000006">
    <property type="protein sequence ID" value="MCU0104813.1"/>
    <property type="molecule type" value="Genomic_DNA"/>
</dbReference>
<reference evidence="5" key="1">
    <citation type="submission" date="2023-07" db="EMBL/GenBank/DDBJ databases">
        <title>Novel Mycoplasma species identified in domestic and wild animals.</title>
        <authorList>
            <person name="Volokhov D.V."/>
            <person name="Furtak V.A."/>
            <person name="Zagorodnyaya T.A."/>
        </authorList>
    </citation>
    <scope>NUCLEOTIDE SEQUENCE [LARGE SCALE GENOMIC DNA]</scope>
    <source>
        <strain evidence="5">92-19</strain>
    </source>
</reference>
<dbReference type="Proteomes" id="UP001209076">
    <property type="component" value="Unassembled WGS sequence"/>
</dbReference>
<dbReference type="SUPFAM" id="SSF50249">
    <property type="entry name" value="Nucleic acid-binding proteins"/>
    <property type="match status" value="1"/>
</dbReference>
<evidence type="ECO:0000256" key="1">
    <source>
        <dbReference type="ARBA" id="ARBA00023125"/>
    </source>
</evidence>
<accession>A0ABT2PYS0</accession>
<dbReference type="Gene3D" id="2.40.50.140">
    <property type="entry name" value="Nucleic acid-binding proteins"/>
    <property type="match status" value="1"/>
</dbReference>
<keyword evidence="1 2" id="KW-0238">DNA-binding</keyword>
<dbReference type="InterPro" id="IPR000424">
    <property type="entry name" value="Primosome_PriB/ssb"/>
</dbReference>
<dbReference type="PROSITE" id="PS50935">
    <property type="entry name" value="SSB"/>
    <property type="match status" value="1"/>
</dbReference>
<protein>
    <recommendedName>
        <fullName evidence="2 3">Single-stranded DNA-binding protein</fullName>
        <shortName evidence="2">SSB</shortName>
    </recommendedName>
</protein>
<keyword evidence="5" id="KW-1185">Reference proteome</keyword>
<dbReference type="InterPro" id="IPR012340">
    <property type="entry name" value="NA-bd_OB-fold"/>
</dbReference>
<organism evidence="4 5">
    <name type="scientific">Paracholeplasma vituli</name>
    <dbReference type="NCBI Taxonomy" id="69473"/>
    <lineage>
        <taxon>Bacteria</taxon>
        <taxon>Bacillati</taxon>
        <taxon>Mycoplasmatota</taxon>
        <taxon>Mollicutes</taxon>
        <taxon>Acholeplasmatales</taxon>
        <taxon>Acholeplasmataceae</taxon>
        <taxon>Paracholeplasma</taxon>
    </lineage>
</organism>
<dbReference type="Pfam" id="PF00436">
    <property type="entry name" value="SSB"/>
    <property type="match status" value="1"/>
</dbReference>
<dbReference type="InterPro" id="IPR011344">
    <property type="entry name" value="ssDNA-bd"/>
</dbReference>
<comment type="caution">
    <text evidence="2">Lacks conserved residue(s) required for the propagation of feature annotation.</text>
</comment>
<dbReference type="PIRSF" id="PIRSF002070">
    <property type="entry name" value="SSB"/>
    <property type="match status" value="1"/>
</dbReference>
<sequence length="118" mass="13199">MLNQVTLIGRLTHDPVVKTMEDGKKVSDIQIAVQRAFKNMDGLYETDFISCSLWQGSAEIIENYCKKGSMVAIRGRLQTRKLELANNKIISVIELVGERVIHLSSTFKTSPSCPEEDA</sequence>
<evidence type="ECO:0000313" key="4">
    <source>
        <dbReference type="EMBL" id="MCU0104813.1"/>
    </source>
</evidence>
<dbReference type="GO" id="GO:0003677">
    <property type="term" value="F:DNA binding"/>
    <property type="evidence" value="ECO:0007669"/>
    <property type="project" value="UniProtKB-KW"/>
</dbReference>
<name>A0ABT2PYS0_9MOLU</name>
<comment type="subunit">
    <text evidence="2">Homotetramer.</text>
</comment>
<evidence type="ECO:0000313" key="5">
    <source>
        <dbReference type="Proteomes" id="UP001209076"/>
    </source>
</evidence>
<dbReference type="PANTHER" id="PTHR10302">
    <property type="entry name" value="SINGLE-STRANDED DNA-BINDING PROTEIN"/>
    <property type="match status" value="1"/>
</dbReference>
<dbReference type="RefSeq" id="WP_262096066.1">
    <property type="nucleotide sequence ID" value="NZ_JAOEGN010000006.1"/>
</dbReference>